<dbReference type="Proteomes" id="UP000836387">
    <property type="component" value="Unassembled WGS sequence"/>
</dbReference>
<evidence type="ECO:0000313" key="1">
    <source>
        <dbReference type="EMBL" id="CAG9939369.1"/>
    </source>
</evidence>
<dbReference type="EMBL" id="CADEHS020000003">
    <property type="protein sequence ID" value="CAG9939369.1"/>
    <property type="molecule type" value="Genomic_DNA"/>
</dbReference>
<keyword evidence="2" id="KW-1185">Reference proteome</keyword>
<sequence>MMRFDENIDQPVSANLDERIDLLKKIVEEEHGLFDALSSSDEIIEGPQLAIRSILVDIPESYGSVEFSLDLRSRAHMADDGEDDEEDNDDEEDEGDDDEEDDDDEEL</sequence>
<evidence type="ECO:0000313" key="2">
    <source>
        <dbReference type="Proteomes" id="UP000836387"/>
    </source>
</evidence>
<comment type="caution">
    <text evidence="1">The sequence shown here is derived from an EMBL/GenBank/DDBJ whole genome shotgun (WGS) entry which is preliminary data.</text>
</comment>
<name>A0ACA9TEL6_BIOOC</name>
<gene>
    <name evidence="1" type="ORF">CRV2_00007806</name>
</gene>
<reference evidence="1" key="2">
    <citation type="submission" date="2021-10" db="EMBL/GenBank/DDBJ databases">
        <authorList>
            <person name="Piombo E."/>
        </authorList>
    </citation>
    <scope>NUCLEOTIDE SEQUENCE</scope>
</reference>
<organism evidence="1 2">
    <name type="scientific">Clonostachys rosea f. rosea IK726</name>
    <dbReference type="NCBI Taxonomy" id="1349383"/>
    <lineage>
        <taxon>Eukaryota</taxon>
        <taxon>Fungi</taxon>
        <taxon>Dikarya</taxon>
        <taxon>Ascomycota</taxon>
        <taxon>Pezizomycotina</taxon>
        <taxon>Sordariomycetes</taxon>
        <taxon>Hypocreomycetidae</taxon>
        <taxon>Hypocreales</taxon>
        <taxon>Bionectriaceae</taxon>
        <taxon>Clonostachys</taxon>
    </lineage>
</organism>
<accession>A0ACA9TEL6</accession>
<protein>
    <submittedName>
        <fullName evidence="1">Uncharacterized protein</fullName>
    </submittedName>
</protein>
<reference evidence="1" key="1">
    <citation type="submission" date="2020-04" db="EMBL/GenBank/DDBJ databases">
        <authorList>
            <person name="Broberg M."/>
        </authorList>
    </citation>
    <scope>NUCLEOTIDE SEQUENCE</scope>
</reference>
<proteinExistence type="predicted"/>